<name>A0ABX3H2I5_PAEBO</name>
<reference evidence="2 3" key="1">
    <citation type="submission" date="2016-10" db="EMBL/GenBank/DDBJ databases">
        <title>Paenibacillus species isolates.</title>
        <authorList>
            <person name="Beno S.M."/>
        </authorList>
    </citation>
    <scope>NUCLEOTIDE SEQUENCE [LARGE SCALE GENOMIC DNA]</scope>
    <source>
        <strain evidence="2 3">FSL H7-0744</strain>
    </source>
</reference>
<comment type="caution">
    <text evidence="2">The sequence shown here is derived from an EMBL/GenBank/DDBJ whole genome shotgun (WGS) entry which is preliminary data.</text>
</comment>
<dbReference type="Proteomes" id="UP000187412">
    <property type="component" value="Unassembled WGS sequence"/>
</dbReference>
<feature type="region of interest" description="Disordered" evidence="1">
    <location>
        <begin position="1"/>
        <end position="23"/>
    </location>
</feature>
<protein>
    <submittedName>
        <fullName evidence="2">Uncharacterized protein</fullName>
    </submittedName>
</protein>
<organism evidence="2 3">
    <name type="scientific">Paenibacillus borealis</name>
    <dbReference type="NCBI Taxonomy" id="160799"/>
    <lineage>
        <taxon>Bacteria</taxon>
        <taxon>Bacillati</taxon>
        <taxon>Bacillota</taxon>
        <taxon>Bacilli</taxon>
        <taxon>Bacillales</taxon>
        <taxon>Paenibacillaceae</taxon>
        <taxon>Paenibacillus</taxon>
    </lineage>
</organism>
<keyword evidence="3" id="KW-1185">Reference proteome</keyword>
<accession>A0ABX3H2I5</accession>
<dbReference type="RefSeq" id="WP_076113519.1">
    <property type="nucleotide sequence ID" value="NZ_MPTB01000044.1"/>
</dbReference>
<evidence type="ECO:0000313" key="3">
    <source>
        <dbReference type="Proteomes" id="UP000187412"/>
    </source>
</evidence>
<dbReference type="Pfam" id="PF19498">
    <property type="entry name" value="DUF6033"/>
    <property type="match status" value="1"/>
</dbReference>
<gene>
    <name evidence="2" type="ORF">BSK56_26715</name>
</gene>
<evidence type="ECO:0000256" key="1">
    <source>
        <dbReference type="SAM" id="MobiDB-lite"/>
    </source>
</evidence>
<sequence>MNISISRVQRSSIKRPPQSKIRDTAAAPSLGFSETLASVTAMTEEQAQKIRDIYDFTVSIETIPADDKDITKRGTSGSLQEVVVAPNILHLMSKDPSIKKRVYGYIDSYIHEDLKSLAQMEELHGVTVTGHSLIIHKDGTYTVWSASVASPGEVEKGRRIEADKLKEKAEQAHIAAVARNETELVMAEGCGKQPVTQPGEPALPAAIRALSSRDLLKLSLLIRNSKSDKRQ</sequence>
<dbReference type="InterPro" id="IPR046097">
    <property type="entry name" value="DUF6033"/>
</dbReference>
<proteinExistence type="predicted"/>
<feature type="compositionally biased region" description="Polar residues" evidence="1">
    <location>
        <begin position="1"/>
        <end position="11"/>
    </location>
</feature>
<evidence type="ECO:0000313" key="2">
    <source>
        <dbReference type="EMBL" id="OMD41578.1"/>
    </source>
</evidence>
<dbReference type="EMBL" id="MPTB01000044">
    <property type="protein sequence ID" value="OMD41578.1"/>
    <property type="molecule type" value="Genomic_DNA"/>
</dbReference>